<sequence>MYSELESRKIEKIKEQSLDVDGDRELSKLNSIDIDQTVIKCVDLDLGENQKVYMEMLNIEDELIEHLDVGKMDSDRDLKEKLIKQKINELGVKMDEITRKIKEVKDQAIDCQTKAEKINQKIYQDHINGSTFKKLSSNYDKLQNEIKSYASDKEYQSLKKQKIPKDKLKKLEATFKEIQNKVDSLTSNLKELDTSKSKVATKFHPPLLDTKSLLSNASKNEETKYEESKAPLLEEEHCVVNKALIEKSIKKIGSQCDNLVKENNKGEKQGPEYEEEKTLKSKWDDSASPSTPAKDLAGVLENLEKADLGHIQSLVQIYLSNTILHGVIQEEINYRERKSQQSYTFNGKKKRAEHKKRMEKLILVKQNRVGDAQTCQAEIFGKLRVLNNMFIAYNMSKTTASKAVLNLIETNKIDKNLIKTLNDNWKGFQDLKSKIAESLITKEVPISYSQESHPIMKPKVSPPSSTESSKFLNGTSTKTEGAKNLESISKIRTELNFISRELSQCATSHASGGSRTDRAKSKEKHVEIQNTSDIKAIFKKLKKQIKDHNIDVKNQWEEHDKHYQSLLISLCDSTEKIKQELSDFIKGFEDLSCDKNKKEKGKDKNKLKNIEKFEELQGKIIKINSEINDSKAKFTKQKYHAFCKLESTVKVAKVKSIILESIKSKIKRQLTTCETELSKINNYEDESSNKVTYKNWDIEFKKLSKLNNEKTSAVVIPFNEQLRIENLPENLKKIANKAGDELTDACKHYKNAHFRLRTGLATLFPGGNLNINKIIAAVGPICLNESMEALMKKTVYSILDLMLDYNFKSILIPSFSTKDAEIPEGLYLRAMVEAIKKFIDDNSEEEKGRIVIILKSEDIIVKGSELNKIVENFKEYKFPSKIKEEEQNKLSETDKLKEPQHLIKLEEYEETKDERINSNQRSIKSLGEDTKDNSVVPVSEEEQNEECKNEKAINSDMSRIRSKSSEKEKKDIETKDSNESECKTYRPHNIRKLLKKNDEDYSSSDDGML</sequence>
<keyword evidence="5" id="KW-1185">Reference proteome</keyword>
<feature type="region of interest" description="Disordered" evidence="2">
    <location>
        <begin position="261"/>
        <end position="291"/>
    </location>
</feature>
<keyword evidence="1" id="KW-0175">Coiled coil</keyword>
<feature type="compositionally biased region" description="Basic and acidic residues" evidence="2">
    <location>
        <begin position="963"/>
        <end position="984"/>
    </location>
</feature>
<dbReference type="Gene3D" id="3.40.220.10">
    <property type="entry name" value="Leucine Aminopeptidase, subunit E, domain 1"/>
    <property type="match status" value="1"/>
</dbReference>
<feature type="compositionally biased region" description="Basic and acidic residues" evidence="2">
    <location>
        <begin position="261"/>
        <end position="285"/>
    </location>
</feature>
<dbReference type="AlphaFoldDB" id="A0AAD1X8Q0"/>
<feature type="compositionally biased region" description="Polar residues" evidence="2">
    <location>
        <begin position="462"/>
        <end position="477"/>
    </location>
</feature>
<dbReference type="EMBL" id="CAMPGE010008353">
    <property type="protein sequence ID" value="CAI2367254.1"/>
    <property type="molecule type" value="Genomic_DNA"/>
</dbReference>
<evidence type="ECO:0000313" key="4">
    <source>
        <dbReference type="EMBL" id="CAI2367254.1"/>
    </source>
</evidence>
<dbReference type="Proteomes" id="UP001295684">
    <property type="component" value="Unassembled WGS sequence"/>
</dbReference>
<dbReference type="InterPro" id="IPR043472">
    <property type="entry name" value="Macro_dom-like"/>
</dbReference>
<evidence type="ECO:0000259" key="3">
    <source>
        <dbReference type="PROSITE" id="PS51154"/>
    </source>
</evidence>
<organism evidence="4 5">
    <name type="scientific">Euplotes crassus</name>
    <dbReference type="NCBI Taxonomy" id="5936"/>
    <lineage>
        <taxon>Eukaryota</taxon>
        <taxon>Sar</taxon>
        <taxon>Alveolata</taxon>
        <taxon>Ciliophora</taxon>
        <taxon>Intramacronucleata</taxon>
        <taxon>Spirotrichea</taxon>
        <taxon>Hypotrichia</taxon>
        <taxon>Euplotida</taxon>
        <taxon>Euplotidae</taxon>
        <taxon>Moneuplotes</taxon>
    </lineage>
</organism>
<feature type="domain" description="Macro" evidence="3">
    <location>
        <begin position="678"/>
        <end position="870"/>
    </location>
</feature>
<reference evidence="4" key="1">
    <citation type="submission" date="2023-07" db="EMBL/GenBank/DDBJ databases">
        <authorList>
            <consortium name="AG Swart"/>
            <person name="Singh M."/>
            <person name="Singh A."/>
            <person name="Seah K."/>
            <person name="Emmerich C."/>
        </authorList>
    </citation>
    <scope>NUCLEOTIDE SEQUENCE</scope>
    <source>
        <strain evidence="4">DP1</strain>
    </source>
</reference>
<evidence type="ECO:0000313" key="5">
    <source>
        <dbReference type="Proteomes" id="UP001295684"/>
    </source>
</evidence>
<dbReference type="PROSITE" id="PS51154">
    <property type="entry name" value="MACRO"/>
    <property type="match status" value="1"/>
</dbReference>
<dbReference type="Pfam" id="PF01661">
    <property type="entry name" value="Macro"/>
    <property type="match status" value="1"/>
</dbReference>
<dbReference type="SUPFAM" id="SSF52949">
    <property type="entry name" value="Macro domain-like"/>
    <property type="match status" value="1"/>
</dbReference>
<dbReference type="InterPro" id="IPR002589">
    <property type="entry name" value="Macro_dom"/>
</dbReference>
<gene>
    <name evidence="4" type="ORF">ECRASSUSDP1_LOCUS8534</name>
</gene>
<feature type="region of interest" description="Disordered" evidence="2">
    <location>
        <begin position="908"/>
        <end position="986"/>
    </location>
</feature>
<name>A0AAD1X8Q0_EUPCR</name>
<comment type="caution">
    <text evidence="4">The sequence shown here is derived from an EMBL/GenBank/DDBJ whole genome shotgun (WGS) entry which is preliminary data.</text>
</comment>
<protein>
    <recommendedName>
        <fullName evidence="3">Macro domain-containing protein</fullName>
    </recommendedName>
</protein>
<accession>A0AAD1X8Q0</accession>
<evidence type="ECO:0000256" key="2">
    <source>
        <dbReference type="SAM" id="MobiDB-lite"/>
    </source>
</evidence>
<evidence type="ECO:0000256" key="1">
    <source>
        <dbReference type="SAM" id="Coils"/>
    </source>
</evidence>
<feature type="coiled-coil region" evidence="1">
    <location>
        <begin position="87"/>
        <end position="195"/>
    </location>
</feature>
<proteinExistence type="predicted"/>
<feature type="region of interest" description="Disordered" evidence="2">
    <location>
        <begin position="453"/>
        <end position="477"/>
    </location>
</feature>